<feature type="domain" description="Major facilitator superfamily (MFS) profile" evidence="7">
    <location>
        <begin position="243"/>
        <end position="426"/>
    </location>
</feature>
<dbReference type="InterPro" id="IPR024671">
    <property type="entry name" value="Atg22-like"/>
</dbReference>
<dbReference type="Gene3D" id="1.20.1250.20">
    <property type="entry name" value="MFS general substrate transporter like domains"/>
    <property type="match status" value="2"/>
</dbReference>
<dbReference type="Pfam" id="PF11700">
    <property type="entry name" value="ATG22"/>
    <property type="match status" value="1"/>
</dbReference>
<evidence type="ECO:0000313" key="8">
    <source>
        <dbReference type="EMBL" id="MDZ5757335.1"/>
    </source>
</evidence>
<feature type="transmembrane region" description="Helical" evidence="6">
    <location>
        <begin position="400"/>
        <end position="417"/>
    </location>
</feature>
<name>A0AAW9JUK4_CARML</name>
<keyword evidence="3 6" id="KW-0812">Transmembrane</keyword>
<dbReference type="InterPro" id="IPR020846">
    <property type="entry name" value="MFS_dom"/>
</dbReference>
<dbReference type="CDD" id="cd17482">
    <property type="entry name" value="MFS_YxiO_like"/>
    <property type="match status" value="1"/>
</dbReference>
<dbReference type="Proteomes" id="UP001290462">
    <property type="component" value="Unassembled WGS sequence"/>
</dbReference>
<accession>A0AAW9JUK4</accession>
<feature type="transmembrane region" description="Helical" evidence="6">
    <location>
        <begin position="333"/>
        <end position="355"/>
    </location>
</feature>
<sequence length="426" mass="47468">MEQIKQSENDRFRYTKLERSWIMQDWANSAYSVMITTVVFPLFFKVVSENGGLSDATSTAYWGYANSLATLVVSLLAPLLGAIADYKGYRNPLFTLATGLGVVATLSFAFVPDENWQLLLFLYVLSAIGFSASNIFYDASLMDVTSNKRMDRVSSAGFGWGYIGSTIPFLLFIVLQLTEILPISTGTLIKGSFIMTALWWFIFTIPYWKNVKQTTYIEKQPKIVAKSFSRLWQTIKHIRQHRNVFLFLAAYFFYIDGVGTIITMAMTFGTDVGLSANNLVVIMLVVQIVAFPCSILYGVLAKRVGNKEMIFFGILTYIGICIFAIQLDSLLKFIVLAILVGTAQGGIQSLSRSLFAQLIPVERANEFFGFYNIFGKFAAVIGPVLVAVTTQITGHAKDGVFSLIILFVVGGILLYFVKVDHEIENL</sequence>
<feature type="transmembrane region" description="Helical" evidence="6">
    <location>
        <begin position="244"/>
        <end position="268"/>
    </location>
</feature>
<gene>
    <name evidence="8" type="ORF">RAK27_01530</name>
</gene>
<protein>
    <submittedName>
        <fullName evidence="8">MFS transporter</fullName>
    </submittedName>
</protein>
<reference evidence="8" key="1">
    <citation type="submission" date="2023-08" db="EMBL/GenBank/DDBJ databases">
        <title>Genomic characterization of piscicolin 126 produced by Carnobacterium maltaromaticum CM22 strain isolated from salmon (Salmo salar).</title>
        <authorList>
            <person name="Gonzalez-Gragera E."/>
            <person name="Garcia-Lopez J.D."/>
            <person name="Teso-Perez C."/>
            <person name="Gimenez-Hernandez I."/>
            <person name="Peralta-Sanchez J.M."/>
            <person name="Valdivia E."/>
            <person name="Montalban-Lopez M."/>
            <person name="Martin-Platero A.M."/>
            <person name="Banos A."/>
            <person name="Martinez-Bueno M."/>
        </authorList>
    </citation>
    <scope>NUCLEOTIDE SEQUENCE</scope>
    <source>
        <strain evidence="8">CM22</strain>
    </source>
</reference>
<dbReference type="PANTHER" id="PTHR23519">
    <property type="entry name" value="AUTOPHAGY-RELATED PROTEIN 22"/>
    <property type="match status" value="1"/>
</dbReference>
<feature type="transmembrane region" description="Helical" evidence="6">
    <location>
        <begin position="367"/>
        <end position="388"/>
    </location>
</feature>
<dbReference type="RefSeq" id="WP_010053239.1">
    <property type="nucleotide sequence ID" value="NZ_CAJGUR010000001.1"/>
</dbReference>
<dbReference type="GeneID" id="83606909"/>
<dbReference type="InterPro" id="IPR036259">
    <property type="entry name" value="MFS_trans_sf"/>
</dbReference>
<dbReference type="InterPro" id="IPR050495">
    <property type="entry name" value="ATG22/LtaA_families"/>
</dbReference>
<feature type="transmembrane region" description="Helical" evidence="6">
    <location>
        <begin position="118"/>
        <end position="137"/>
    </location>
</feature>
<feature type="transmembrane region" description="Helical" evidence="6">
    <location>
        <begin position="280"/>
        <end position="300"/>
    </location>
</feature>
<keyword evidence="5 6" id="KW-0472">Membrane</keyword>
<evidence type="ECO:0000259" key="7">
    <source>
        <dbReference type="PROSITE" id="PS50850"/>
    </source>
</evidence>
<dbReference type="PROSITE" id="PS50850">
    <property type="entry name" value="MFS"/>
    <property type="match status" value="1"/>
</dbReference>
<dbReference type="SUPFAM" id="SSF103473">
    <property type="entry name" value="MFS general substrate transporter"/>
    <property type="match status" value="1"/>
</dbReference>
<feature type="transmembrane region" description="Helical" evidence="6">
    <location>
        <begin position="21"/>
        <end position="44"/>
    </location>
</feature>
<dbReference type="AlphaFoldDB" id="A0AAW9JUK4"/>
<proteinExistence type="predicted"/>
<evidence type="ECO:0000313" key="9">
    <source>
        <dbReference type="Proteomes" id="UP001290462"/>
    </source>
</evidence>
<keyword evidence="4 6" id="KW-1133">Transmembrane helix</keyword>
<dbReference type="PANTHER" id="PTHR23519:SF1">
    <property type="entry name" value="AUTOPHAGY-RELATED PROTEIN 22"/>
    <property type="match status" value="1"/>
</dbReference>
<organism evidence="8 9">
    <name type="scientific">Carnobacterium maltaromaticum</name>
    <name type="common">Carnobacterium piscicola</name>
    <dbReference type="NCBI Taxonomy" id="2751"/>
    <lineage>
        <taxon>Bacteria</taxon>
        <taxon>Bacillati</taxon>
        <taxon>Bacillota</taxon>
        <taxon>Bacilli</taxon>
        <taxon>Lactobacillales</taxon>
        <taxon>Carnobacteriaceae</taxon>
        <taxon>Carnobacterium</taxon>
    </lineage>
</organism>
<evidence type="ECO:0000256" key="1">
    <source>
        <dbReference type="ARBA" id="ARBA00004651"/>
    </source>
</evidence>
<feature type="transmembrane region" description="Helical" evidence="6">
    <location>
        <begin position="158"/>
        <end position="177"/>
    </location>
</feature>
<keyword evidence="2" id="KW-0813">Transport</keyword>
<feature type="transmembrane region" description="Helical" evidence="6">
    <location>
        <begin position="64"/>
        <end position="86"/>
    </location>
</feature>
<dbReference type="GO" id="GO:0005886">
    <property type="term" value="C:plasma membrane"/>
    <property type="evidence" value="ECO:0007669"/>
    <property type="project" value="UniProtKB-SubCell"/>
</dbReference>
<evidence type="ECO:0000256" key="5">
    <source>
        <dbReference type="ARBA" id="ARBA00023136"/>
    </source>
</evidence>
<evidence type="ECO:0000256" key="3">
    <source>
        <dbReference type="ARBA" id="ARBA00022692"/>
    </source>
</evidence>
<feature type="transmembrane region" description="Helical" evidence="6">
    <location>
        <begin position="309"/>
        <end position="327"/>
    </location>
</feature>
<evidence type="ECO:0000256" key="2">
    <source>
        <dbReference type="ARBA" id="ARBA00022448"/>
    </source>
</evidence>
<comment type="caution">
    <text evidence="8">The sequence shown here is derived from an EMBL/GenBank/DDBJ whole genome shotgun (WGS) entry which is preliminary data.</text>
</comment>
<feature type="transmembrane region" description="Helical" evidence="6">
    <location>
        <begin position="189"/>
        <end position="208"/>
    </location>
</feature>
<feature type="transmembrane region" description="Helical" evidence="6">
    <location>
        <begin position="93"/>
        <end position="112"/>
    </location>
</feature>
<dbReference type="GO" id="GO:0022857">
    <property type="term" value="F:transmembrane transporter activity"/>
    <property type="evidence" value="ECO:0007669"/>
    <property type="project" value="InterPro"/>
</dbReference>
<dbReference type="EMBL" id="JAVBVO010000001">
    <property type="protein sequence ID" value="MDZ5757335.1"/>
    <property type="molecule type" value="Genomic_DNA"/>
</dbReference>
<evidence type="ECO:0000256" key="4">
    <source>
        <dbReference type="ARBA" id="ARBA00022989"/>
    </source>
</evidence>
<evidence type="ECO:0000256" key="6">
    <source>
        <dbReference type="SAM" id="Phobius"/>
    </source>
</evidence>
<comment type="subcellular location">
    <subcellularLocation>
        <location evidence="1">Cell membrane</location>
        <topology evidence="1">Multi-pass membrane protein</topology>
    </subcellularLocation>
</comment>